<evidence type="ECO:0000313" key="1">
    <source>
        <dbReference type="EMBL" id="SBT25357.1"/>
    </source>
</evidence>
<protein>
    <submittedName>
        <fullName evidence="1">Uncharacterized protein</fullName>
    </submittedName>
</protein>
<sequence length="38" mass="3965">MGARAAKEGRLGKRDGWRTKLSFNLGCPSAWAGAAGCL</sequence>
<accession>A0A1C3K1U6</accession>
<evidence type="ECO:0000313" key="3">
    <source>
        <dbReference type="Proteomes" id="UP000078558"/>
    </source>
</evidence>
<dbReference type="KEGG" id="odi:ODI_R1883"/>
<dbReference type="EMBL" id="LT907988">
    <property type="protein sequence ID" value="SOE49167.1"/>
    <property type="molecule type" value="Genomic_DNA"/>
</dbReference>
<reference evidence="2 3" key="2">
    <citation type="submission" date="2017-08" db="EMBL/GenBank/DDBJ databases">
        <authorList>
            <person name="de Groot N.N."/>
        </authorList>
    </citation>
    <scope>NUCLEOTIDE SEQUENCE [LARGE SCALE GENOMIC DNA]</scope>
    <source>
        <strain evidence="2">Orrdi1</strain>
    </source>
</reference>
<reference evidence="1 3" key="1">
    <citation type="submission" date="2016-06" db="EMBL/GenBank/DDBJ databases">
        <authorList>
            <person name="Kjaerup R.B."/>
            <person name="Dalgaard T.S."/>
            <person name="Juul-Madsen H.R."/>
        </authorList>
    </citation>
    <scope>NUCLEOTIDE SEQUENCE [LARGE SCALE GENOMIC DNA]</scope>
    <source>
        <strain evidence="1">Orrdi1</strain>
    </source>
</reference>
<evidence type="ECO:0000313" key="2">
    <source>
        <dbReference type="EMBL" id="SOE49167.1"/>
    </source>
</evidence>
<dbReference type="STRING" id="1851544.ODI_03660"/>
<dbReference type="EMBL" id="FLRC01000017">
    <property type="protein sequence ID" value="SBT25357.1"/>
    <property type="molecule type" value="Genomic_DNA"/>
</dbReference>
<keyword evidence="3" id="KW-1185">Reference proteome</keyword>
<dbReference type="Proteomes" id="UP000078558">
    <property type="component" value="Chromosome I"/>
</dbReference>
<gene>
    <name evidence="1" type="ORF">ODI_03660</name>
    <name evidence="2" type="ORF">ODI_R1883</name>
</gene>
<organism evidence="1 3">
    <name type="scientific">Orrella dioscoreae</name>
    <dbReference type="NCBI Taxonomy" id="1851544"/>
    <lineage>
        <taxon>Bacteria</taxon>
        <taxon>Pseudomonadati</taxon>
        <taxon>Pseudomonadota</taxon>
        <taxon>Betaproteobacteria</taxon>
        <taxon>Burkholderiales</taxon>
        <taxon>Alcaligenaceae</taxon>
        <taxon>Orrella</taxon>
    </lineage>
</organism>
<dbReference type="AlphaFoldDB" id="A0A1C3K1U6"/>
<proteinExistence type="predicted"/>
<name>A0A1C3K1U6_9BURK</name>